<sequence>MADIAYQSKWKVTPKAANYLYLGIYTDSGRFLFKNTSARTYMLVSFLSDANADLFYINQNLSKVSHSDLKFKQYVFANYKTKDQVIYFVCSKAVQKELNRTSFECARVNMLSNIEDFRIW</sequence>
<feature type="non-terminal residue" evidence="1">
    <location>
        <position position="120"/>
    </location>
</feature>
<evidence type="ECO:0000313" key="2">
    <source>
        <dbReference type="Proteomes" id="UP000260136"/>
    </source>
</evidence>
<dbReference type="SUPFAM" id="SSF64182">
    <property type="entry name" value="DHH phosphoesterases"/>
    <property type="match status" value="1"/>
</dbReference>
<proteinExistence type="predicted"/>
<evidence type="ECO:0000313" key="1">
    <source>
        <dbReference type="EMBL" id="SYV93787.1"/>
    </source>
</evidence>
<dbReference type="Proteomes" id="UP000260136">
    <property type="component" value="Chromosome"/>
</dbReference>
<reference evidence="2" key="1">
    <citation type="submission" date="2018-06" db="EMBL/GenBank/DDBJ databases">
        <authorList>
            <consortium name="Pathogen Informatics"/>
        </authorList>
    </citation>
    <scope>NUCLEOTIDE SEQUENCE [LARGE SCALE GENOMIC DNA]</scope>
    <source>
        <strain evidence="2">NCTC10115</strain>
    </source>
</reference>
<accession>A0A3B0PCZ3</accession>
<dbReference type="InterPro" id="IPR051319">
    <property type="entry name" value="Oligoribo/pAp-PDE_c-di-AMP_PDE"/>
</dbReference>
<gene>
    <name evidence="1" type="ORF">NCTC10115_00076</name>
</gene>
<dbReference type="EMBL" id="LS991952">
    <property type="protein sequence ID" value="SYV93787.1"/>
    <property type="molecule type" value="Genomic_DNA"/>
</dbReference>
<organism evidence="1 2">
    <name type="scientific">Mycoplasmoides gallisepticum</name>
    <name type="common">Mycoplasma gallisepticum</name>
    <dbReference type="NCBI Taxonomy" id="2096"/>
    <lineage>
        <taxon>Bacteria</taxon>
        <taxon>Bacillati</taxon>
        <taxon>Mycoplasmatota</taxon>
        <taxon>Mycoplasmoidales</taxon>
        <taxon>Mycoplasmoidaceae</taxon>
        <taxon>Mycoplasmoides</taxon>
    </lineage>
</organism>
<dbReference type="AlphaFoldDB" id="A0A3B0PCZ3"/>
<name>A0A3B0PCZ3_MYCGL</name>
<dbReference type="PANTHER" id="PTHR47618:SF1">
    <property type="entry name" value="BIFUNCTIONAL OLIGORIBONUCLEASE AND PAP PHOSPHATASE NRNA"/>
    <property type="match status" value="1"/>
</dbReference>
<dbReference type="Gene3D" id="3.90.1640.10">
    <property type="entry name" value="inorganic pyrophosphatase (n-terminal core)"/>
    <property type="match status" value="1"/>
</dbReference>
<dbReference type="PANTHER" id="PTHR47618">
    <property type="entry name" value="BIFUNCTIONAL OLIGORIBONUCLEASE AND PAP PHOSPHATASE NRNA"/>
    <property type="match status" value="1"/>
</dbReference>
<dbReference type="InterPro" id="IPR038763">
    <property type="entry name" value="DHH_sf"/>
</dbReference>
<protein>
    <submittedName>
        <fullName evidence="1">Predicted signaling protein consisting of a modified GGDEF domain and a DHH domain</fullName>
    </submittedName>
</protein>
<dbReference type="STRING" id="1006581.GCW_00200"/>